<evidence type="ECO:0000256" key="1">
    <source>
        <dbReference type="SAM" id="MobiDB-lite"/>
    </source>
</evidence>
<reference evidence="2" key="1">
    <citation type="journal article" date="2014" name="Int. J. Syst. Evol. Microbiol.">
        <title>Complete genome sequence of Corynebacterium casei LMG S-19264T (=DSM 44701T), isolated from a smear-ripened cheese.</title>
        <authorList>
            <consortium name="US DOE Joint Genome Institute (JGI-PGF)"/>
            <person name="Walter F."/>
            <person name="Albersmeier A."/>
            <person name="Kalinowski J."/>
            <person name="Ruckert C."/>
        </authorList>
    </citation>
    <scope>NUCLEOTIDE SEQUENCE</scope>
    <source>
        <strain evidence="2">JCM 13064</strain>
    </source>
</reference>
<dbReference type="AlphaFoldDB" id="A0A917VEM9"/>
<accession>A0A917VEM9</accession>
<reference evidence="2" key="2">
    <citation type="submission" date="2020-09" db="EMBL/GenBank/DDBJ databases">
        <authorList>
            <person name="Sun Q."/>
            <person name="Ohkuma M."/>
        </authorList>
    </citation>
    <scope>NUCLEOTIDE SEQUENCE</scope>
    <source>
        <strain evidence="2">JCM 13064</strain>
    </source>
</reference>
<sequence length="99" mass="10066">MAARLAWYSAPAVSSRLSIAPTAPPLPVAVTAPAASPRGTAHLGSERSTPGRRTGAPGSIMPTGGAQPQWDQALFQVVVPYVPPQITQTLPAASRTGPA</sequence>
<dbReference type="Proteomes" id="UP000645217">
    <property type="component" value="Unassembled WGS sequence"/>
</dbReference>
<name>A0A917VEM9_9ACTN</name>
<gene>
    <name evidence="2" type="ORF">GCM10007964_07400</name>
</gene>
<organism evidence="2 3">
    <name type="scientific">Sphaerisporangium melleum</name>
    <dbReference type="NCBI Taxonomy" id="321316"/>
    <lineage>
        <taxon>Bacteria</taxon>
        <taxon>Bacillati</taxon>
        <taxon>Actinomycetota</taxon>
        <taxon>Actinomycetes</taxon>
        <taxon>Streptosporangiales</taxon>
        <taxon>Streptosporangiaceae</taxon>
        <taxon>Sphaerisporangium</taxon>
    </lineage>
</organism>
<proteinExistence type="predicted"/>
<feature type="region of interest" description="Disordered" evidence="1">
    <location>
        <begin position="29"/>
        <end position="67"/>
    </location>
</feature>
<protein>
    <submittedName>
        <fullName evidence="2">Uncharacterized protein</fullName>
    </submittedName>
</protein>
<comment type="caution">
    <text evidence="2">The sequence shown here is derived from an EMBL/GenBank/DDBJ whole genome shotgun (WGS) entry which is preliminary data.</text>
</comment>
<keyword evidence="3" id="KW-1185">Reference proteome</keyword>
<evidence type="ECO:0000313" key="3">
    <source>
        <dbReference type="Proteomes" id="UP000645217"/>
    </source>
</evidence>
<dbReference type="EMBL" id="BMNT01000003">
    <property type="protein sequence ID" value="GGK66874.1"/>
    <property type="molecule type" value="Genomic_DNA"/>
</dbReference>
<evidence type="ECO:0000313" key="2">
    <source>
        <dbReference type="EMBL" id="GGK66874.1"/>
    </source>
</evidence>